<comment type="caution">
    <text evidence="3">The sequence shown here is derived from an EMBL/GenBank/DDBJ whole genome shotgun (WGS) entry which is preliminary data.</text>
</comment>
<dbReference type="SUPFAM" id="SSF52540">
    <property type="entry name" value="P-loop containing nucleoside triphosphate hydrolases"/>
    <property type="match status" value="1"/>
</dbReference>
<proteinExistence type="predicted"/>
<evidence type="ECO:0000313" key="3">
    <source>
        <dbReference type="EMBL" id="MFC4539424.1"/>
    </source>
</evidence>
<dbReference type="InterPro" id="IPR041685">
    <property type="entry name" value="AAA_GajA/Old/RecF-like"/>
</dbReference>
<dbReference type="InterPro" id="IPR051396">
    <property type="entry name" value="Bact_Antivir_Def_Nuclease"/>
</dbReference>
<dbReference type="PANTHER" id="PTHR43581">
    <property type="entry name" value="ATP/GTP PHOSPHATASE"/>
    <property type="match status" value="1"/>
</dbReference>
<dbReference type="Pfam" id="PF13175">
    <property type="entry name" value="AAA_15"/>
    <property type="match status" value="1"/>
</dbReference>
<sequence length="673" mass="77333">MHISKVRIQNFRLLKDTTLDLVGDSNSQLSLLIGKNNSGKTSFIVLFENFLKSKRFFYDDFPMSLRKKILEICDETDVYSLAIRLSLKIEYGEEDNLQNISDFIVDLDPMCNTVRIAFEATVDKSKLLKDLEVVTKRKDEFIKKNLSDYIQIGYYIFDSYSDFEAEHRSNLIKKEASDVNNLINLKVIQANRSVTSSDASPQDRRILSHLTTRFYNSKVKMSHDDLYDINSSIIDADIQLSANYKTFFEPFLENAKSFLALTALNVVSDLQSKEVMASHSKITYGKDDTELPEHLNGLGYMNILYLLLNIEIEKADFEETGRDINILFIEEPEAHTHPQLQYIFIEQISKILNGIKGLQTFISTHSAHIVKKCNFKNIRYFQIPKGEENVDIRNFYIELQGRYADEENAEIDRVEKKHFKFLNQYLSIESSELFFAEKIIFIEGASEKMLLPYFINQFDEDDMGDEDDTALTSQNISILEVGANAKAFKHFLDFLEIKTLIITDLDTTVQQIKKGENGKKNSVSYPACPAKTGTHTSNSTLRHYYNSPEFEDESFPAWMEKLKNHDHDDPSPLIKIAYQNIEENGYQGRSFEEAFVSANMDKIGSNLEDVDGLKNKDNFDECKSDPDQFVGDMLDSKGKSSFASSLLYLALSKEDLKWNIPSYIKEGLKWIAK</sequence>
<dbReference type="CDD" id="cd01026">
    <property type="entry name" value="TOPRIM_OLD"/>
    <property type="match status" value="1"/>
</dbReference>
<dbReference type="InterPro" id="IPR027417">
    <property type="entry name" value="P-loop_NTPase"/>
</dbReference>
<dbReference type="EMBL" id="JBHSEU010000019">
    <property type="protein sequence ID" value="MFC4539424.1"/>
    <property type="molecule type" value="Genomic_DNA"/>
</dbReference>
<protein>
    <submittedName>
        <fullName evidence="3">ATP-dependent endonuclease</fullName>
    </submittedName>
</protein>
<dbReference type="RefSeq" id="WP_246969846.1">
    <property type="nucleotide sequence ID" value="NZ_JAKGAN010000003.1"/>
</dbReference>
<dbReference type="PANTHER" id="PTHR43581:SF4">
    <property type="entry name" value="ATP_GTP PHOSPHATASE"/>
    <property type="match status" value="1"/>
</dbReference>
<dbReference type="GO" id="GO:0004519">
    <property type="term" value="F:endonuclease activity"/>
    <property type="evidence" value="ECO:0007669"/>
    <property type="project" value="UniProtKB-KW"/>
</dbReference>
<gene>
    <name evidence="3" type="ORF">ACFO0U_11610</name>
</gene>
<evidence type="ECO:0000313" key="4">
    <source>
        <dbReference type="Proteomes" id="UP001596030"/>
    </source>
</evidence>
<keyword evidence="3" id="KW-0255">Endonuclease</keyword>
<keyword evidence="4" id="KW-1185">Reference proteome</keyword>
<dbReference type="Pfam" id="PF20469">
    <property type="entry name" value="OLD-like_TOPRIM"/>
    <property type="match status" value="1"/>
</dbReference>
<evidence type="ECO:0000259" key="2">
    <source>
        <dbReference type="Pfam" id="PF20469"/>
    </source>
</evidence>
<name>A0ABV9D1T3_9GAMM</name>
<feature type="domain" description="Endonuclease GajA/Old nuclease/RecF-like AAA" evidence="1">
    <location>
        <begin position="1"/>
        <end position="370"/>
    </location>
</feature>
<dbReference type="Gene3D" id="3.40.50.300">
    <property type="entry name" value="P-loop containing nucleotide triphosphate hydrolases"/>
    <property type="match status" value="1"/>
</dbReference>
<evidence type="ECO:0000259" key="1">
    <source>
        <dbReference type="Pfam" id="PF13175"/>
    </source>
</evidence>
<reference evidence="4" key="1">
    <citation type="journal article" date="2019" name="Int. J. Syst. Evol. Microbiol.">
        <title>The Global Catalogue of Microorganisms (GCM) 10K type strain sequencing project: providing services to taxonomists for standard genome sequencing and annotation.</title>
        <authorList>
            <consortium name="The Broad Institute Genomics Platform"/>
            <consortium name="The Broad Institute Genome Sequencing Center for Infectious Disease"/>
            <person name="Wu L."/>
            <person name="Ma J."/>
        </authorList>
    </citation>
    <scope>NUCLEOTIDE SEQUENCE [LARGE SCALE GENOMIC DNA]</scope>
    <source>
        <strain evidence="4">CGMCC 1.12121</strain>
    </source>
</reference>
<accession>A0ABV9D1T3</accession>
<keyword evidence="3" id="KW-0378">Hydrolase</keyword>
<feature type="domain" description="OLD protein-like TOPRIM" evidence="2">
    <location>
        <begin position="434"/>
        <end position="506"/>
    </location>
</feature>
<dbReference type="InterPro" id="IPR034139">
    <property type="entry name" value="TOPRIM_OLD"/>
</dbReference>
<keyword evidence="3" id="KW-0540">Nuclease</keyword>
<organism evidence="3 4">
    <name type="scientific">Chromohalobacter sarecensis</name>
    <dbReference type="NCBI Taxonomy" id="245294"/>
    <lineage>
        <taxon>Bacteria</taxon>
        <taxon>Pseudomonadati</taxon>
        <taxon>Pseudomonadota</taxon>
        <taxon>Gammaproteobacteria</taxon>
        <taxon>Oceanospirillales</taxon>
        <taxon>Halomonadaceae</taxon>
        <taxon>Chromohalobacter</taxon>
    </lineage>
</organism>
<dbReference type="Proteomes" id="UP001596030">
    <property type="component" value="Unassembled WGS sequence"/>
</dbReference>